<dbReference type="EMBL" id="SRLO01001540">
    <property type="protein sequence ID" value="TNN37044.1"/>
    <property type="molecule type" value="Genomic_DNA"/>
</dbReference>
<dbReference type="AlphaFoldDB" id="A0A4Z2F8A8"/>
<organism evidence="1 2">
    <name type="scientific">Liparis tanakae</name>
    <name type="common">Tanaka's snailfish</name>
    <dbReference type="NCBI Taxonomy" id="230148"/>
    <lineage>
        <taxon>Eukaryota</taxon>
        <taxon>Metazoa</taxon>
        <taxon>Chordata</taxon>
        <taxon>Craniata</taxon>
        <taxon>Vertebrata</taxon>
        <taxon>Euteleostomi</taxon>
        <taxon>Actinopterygii</taxon>
        <taxon>Neopterygii</taxon>
        <taxon>Teleostei</taxon>
        <taxon>Neoteleostei</taxon>
        <taxon>Acanthomorphata</taxon>
        <taxon>Eupercaria</taxon>
        <taxon>Perciformes</taxon>
        <taxon>Cottioidei</taxon>
        <taxon>Cottales</taxon>
        <taxon>Liparidae</taxon>
        <taxon>Liparis</taxon>
    </lineage>
</organism>
<evidence type="ECO:0000313" key="2">
    <source>
        <dbReference type="Proteomes" id="UP000314294"/>
    </source>
</evidence>
<sequence length="99" mass="11080">MFHALYVRLDLLDDPGLSLRLLRRATPLIDPLGQSLDVPLGVQQSSIALTSRNLWNAGLASLAMRTASLALRKLSMYAEYMLARVSLENWRTEQNVSHS</sequence>
<keyword evidence="2" id="KW-1185">Reference proteome</keyword>
<protein>
    <submittedName>
        <fullName evidence="1">Uncharacterized protein</fullName>
    </submittedName>
</protein>
<name>A0A4Z2F8A8_9TELE</name>
<gene>
    <name evidence="1" type="ORF">EYF80_052787</name>
</gene>
<accession>A0A4Z2F8A8</accession>
<dbReference type="Proteomes" id="UP000314294">
    <property type="component" value="Unassembled WGS sequence"/>
</dbReference>
<evidence type="ECO:0000313" key="1">
    <source>
        <dbReference type="EMBL" id="TNN37044.1"/>
    </source>
</evidence>
<reference evidence="1 2" key="1">
    <citation type="submission" date="2019-03" db="EMBL/GenBank/DDBJ databases">
        <title>First draft genome of Liparis tanakae, snailfish: a comprehensive survey of snailfish specific genes.</title>
        <authorList>
            <person name="Kim W."/>
            <person name="Song I."/>
            <person name="Jeong J.-H."/>
            <person name="Kim D."/>
            <person name="Kim S."/>
            <person name="Ryu S."/>
            <person name="Song J.Y."/>
            <person name="Lee S.K."/>
        </authorList>
    </citation>
    <scope>NUCLEOTIDE SEQUENCE [LARGE SCALE GENOMIC DNA]</scope>
    <source>
        <tissue evidence="1">Muscle</tissue>
    </source>
</reference>
<comment type="caution">
    <text evidence="1">The sequence shown here is derived from an EMBL/GenBank/DDBJ whole genome shotgun (WGS) entry which is preliminary data.</text>
</comment>
<proteinExistence type="predicted"/>